<accession>A0A3G3K369</accession>
<evidence type="ECO:0000313" key="3">
    <source>
        <dbReference type="EMBL" id="AYQ74923.1"/>
    </source>
</evidence>
<evidence type="ECO:0000256" key="2">
    <source>
        <dbReference type="SAM" id="MobiDB-lite"/>
    </source>
</evidence>
<dbReference type="EMBL" id="CP033433">
    <property type="protein sequence ID" value="AYQ74923.1"/>
    <property type="molecule type" value="Genomic_DNA"/>
</dbReference>
<evidence type="ECO:0000313" key="4">
    <source>
        <dbReference type="Proteomes" id="UP000269097"/>
    </source>
</evidence>
<feature type="compositionally biased region" description="Basic and acidic residues" evidence="2">
    <location>
        <begin position="363"/>
        <end position="390"/>
    </location>
</feature>
<name>A0A3G3K369_9BACL</name>
<dbReference type="SUPFAM" id="SSF52540">
    <property type="entry name" value="P-loop containing nucleoside triphosphate hydrolases"/>
    <property type="match status" value="1"/>
</dbReference>
<protein>
    <submittedName>
        <fullName evidence="3">TIGR02680 family protein</fullName>
    </submittedName>
</protein>
<organism evidence="3 4">
    <name type="scientific">Cohnella candidum</name>
    <dbReference type="NCBI Taxonomy" id="2674991"/>
    <lineage>
        <taxon>Bacteria</taxon>
        <taxon>Bacillati</taxon>
        <taxon>Bacillota</taxon>
        <taxon>Bacilli</taxon>
        <taxon>Bacillales</taxon>
        <taxon>Paenibacillaceae</taxon>
        <taxon>Cohnella</taxon>
    </lineage>
</organism>
<dbReference type="Proteomes" id="UP000269097">
    <property type="component" value="Chromosome"/>
</dbReference>
<feature type="compositionally biased region" description="Basic and acidic residues" evidence="2">
    <location>
        <begin position="572"/>
        <end position="594"/>
    </location>
</feature>
<feature type="coiled-coil region" evidence="1">
    <location>
        <begin position="454"/>
        <end position="488"/>
    </location>
</feature>
<dbReference type="InterPro" id="IPR013496">
    <property type="entry name" value="CHP02680"/>
</dbReference>
<feature type="coiled-coil region" evidence="1">
    <location>
        <begin position="227"/>
        <end position="264"/>
    </location>
</feature>
<dbReference type="NCBIfam" id="TIGR02680">
    <property type="entry name" value="TIGR02680 family protein"/>
    <property type="match status" value="1"/>
</dbReference>
<evidence type="ECO:0000256" key="1">
    <source>
        <dbReference type="SAM" id="Coils"/>
    </source>
</evidence>
<dbReference type="Gene3D" id="3.40.50.300">
    <property type="entry name" value="P-loop containing nucleotide triphosphate hydrolases"/>
    <property type="match status" value="1"/>
</dbReference>
<feature type="region of interest" description="Disordered" evidence="2">
    <location>
        <begin position="351"/>
        <end position="390"/>
    </location>
</feature>
<dbReference type="KEGG" id="coh:EAV92_21630"/>
<feature type="region of interest" description="Disordered" evidence="2">
    <location>
        <begin position="564"/>
        <end position="596"/>
    </location>
</feature>
<feature type="coiled-coil region" evidence="1">
    <location>
        <begin position="746"/>
        <end position="828"/>
    </location>
</feature>
<reference evidence="3 4" key="1">
    <citation type="submission" date="2018-10" db="EMBL/GenBank/DDBJ databases">
        <title>Genome Sequence of Cohnella sp.</title>
        <authorList>
            <person name="Srinivasan S."/>
            <person name="Kim M.K."/>
        </authorList>
    </citation>
    <scope>NUCLEOTIDE SEQUENCE [LARGE SCALE GENOMIC DNA]</scope>
    <source>
        <strain evidence="3 4">18JY8-7</strain>
    </source>
</reference>
<dbReference type="Pfam" id="PF13558">
    <property type="entry name" value="SbcC_Walker_B"/>
    <property type="match status" value="1"/>
</dbReference>
<proteinExistence type="predicted"/>
<keyword evidence="1" id="KW-0175">Coiled coil</keyword>
<sequence length="1365" mass="158434">MSRAGIFNFWYYDDEEFVLEQGRLMLRGTNGAGKSVTMQSFIPLVLDGNKHPKRLDPFGSRDRRIEYYLLGEDDRHTDRIGYLWLEFHHPVKNFYKTIGIGLRAKKNSANVGFWGFVLDDGRRINLDFWLYDRNAWIESKAQYPLDRRELEERIGAGGKVVQDQKSYQQLVNNALFGFYDSESYGDLLELLIQLRSPKLSKDFKPSAIYEILTDALPPLQEDDLRPLSEVLEDLDQMSDRLEELKLQRQELDKLQQVYDRYNRLLLLTASEQAMEAKSGLDAAVREWKAVHSEREHKERDLEENVRKLEETEKALASVQADLDVLSRHDGIGKHEELQRLEDTIQETLRREEQSRSRLTAAETKIERLERDAGEAEREAEDRRRGQRDVLEEMEGMARDSEFYQHDVYHRYWNAGAPDNDAFLAPWRADAAKHREALAAALQLGEREREEARRVEAYDRELGDVRQQRDESERNVADKEKACEKQLAEQKEWIVRWRGSLRHLALEEEELSAMLRRLSELTVSHRTYGNVRAFAVQAHDRFRRGLTEQELRLIAEKQAAETSRSAAAAELQAWKESREPEPARTEKRSRERESRQAGQGAPLYAVCEFQPHIDEVKQGLLEAALASAGVLDAWISLDGRTFLVTDEGEETWAVPEPIEFGYTLADYLKASPSEESGLTTDAIEAVLRSFAWSEDDVGIRSLSADAVWGVGEAAMPTLGFGKFHLGPLHGKITSQGPAQFIGKEARRRYKKTQMTRLEAEIEAWETELTRIGESLRELRERAAEAEAELNDFPDDAGLQEKLQEWATALNRMQVLVEQEQRMSERLRQMTADWQRLRTEFVAGMSGWSRLKTLNDLREAAEQMRSYSENITALWSEWKQYRQASGTLERIRAELAELAETKENEQEELDQLSVKRQQTKVQADSLRKWMKEQGIENLYEQISALELSKRSLDERRNREDRQIRAADREIAVLQEREKNREERVREEQMRTDRALHRWRTELGLGLVSDWVASTPSGDSNEDKEAGYRLCREIRSSLQSLAGRSVSSATTSLHDQFHAVKHLLLDYALEMQETPETGRLQMLSMQDRSRPKSPAVLLAEVEFYIEEQNGLLGEKDRELYEEIILRSVGKAIRQRIQRASHWIKEINKLMGQRNTSGAFRLQLDWVPRPAQSEQEMNAEKLVDLLMKDARLLHPSEIDEMSRHFRSRVGWAKQAAQEERESLRKQIYELLDYRTWFQFELRYQKGEATAYRPLTDARFNTFSGGEKAMSMYIPLFAATSSRYADAGPETPRIISLDEAFAGVDDENIRDLFELLTDMDFDYMMTSQALWGCYDTVPRLGIVEIYRPKDADYVTLFRYRWNGKQRELVE</sequence>
<keyword evidence="4" id="KW-1185">Reference proteome</keyword>
<gene>
    <name evidence="3" type="ORF">EAV92_21630</name>
</gene>
<feature type="coiled-coil region" evidence="1">
    <location>
        <begin position="879"/>
        <end position="981"/>
    </location>
</feature>
<dbReference type="InterPro" id="IPR027417">
    <property type="entry name" value="P-loop_NTPase"/>
</dbReference>
<dbReference type="RefSeq" id="WP_123043003.1">
    <property type="nucleotide sequence ID" value="NZ_CP033433.1"/>
</dbReference>